<sequence>MWATQFSCSPINTPDGWKEINRYYKAHHIANGLMQHTLSFFKTRTLRTGGALFLENFLYLLPLRIPYCSIKKAIQRHPPIASKMASESAPKMITTSDSQTESGSPMAAVPPVPTVGVAVFLLKEEEEGRRPKVLLGRRLTSIGYNTFALPGGHLEFGETPFKANKNHKLILGLHSYSQVSHTTDGYNALVMHMFTLLLTYIIPQLLSSGESFEECAAREVKEETGLDVEKIEFLTVTNNFYTEQAKLPVHLVCIFMRAVLADPHQVAQNLEPNKCGGWDWYDWNSLPKPMFGPLETMIQGGFNPFPADQK</sequence>
<protein>
    <submittedName>
        <fullName evidence="1">Uncharacterized protein</fullName>
    </submittedName>
</protein>
<name>A0ACC0MF75_RHOML</name>
<gene>
    <name evidence="1" type="ORF">RHMOL_Rhmol09G0166300</name>
</gene>
<reference evidence="1" key="1">
    <citation type="submission" date="2022-02" db="EMBL/GenBank/DDBJ databases">
        <title>Plant Genome Project.</title>
        <authorList>
            <person name="Zhang R.-G."/>
        </authorList>
    </citation>
    <scope>NUCLEOTIDE SEQUENCE</scope>
    <source>
        <strain evidence="1">AT1</strain>
    </source>
</reference>
<dbReference type="Proteomes" id="UP001062846">
    <property type="component" value="Chromosome 9"/>
</dbReference>
<evidence type="ECO:0000313" key="1">
    <source>
        <dbReference type="EMBL" id="KAI8539239.1"/>
    </source>
</evidence>
<dbReference type="EMBL" id="CM046396">
    <property type="protein sequence ID" value="KAI8539239.1"/>
    <property type="molecule type" value="Genomic_DNA"/>
</dbReference>
<organism evidence="1 2">
    <name type="scientific">Rhododendron molle</name>
    <name type="common">Chinese azalea</name>
    <name type="synonym">Azalea mollis</name>
    <dbReference type="NCBI Taxonomy" id="49168"/>
    <lineage>
        <taxon>Eukaryota</taxon>
        <taxon>Viridiplantae</taxon>
        <taxon>Streptophyta</taxon>
        <taxon>Embryophyta</taxon>
        <taxon>Tracheophyta</taxon>
        <taxon>Spermatophyta</taxon>
        <taxon>Magnoliopsida</taxon>
        <taxon>eudicotyledons</taxon>
        <taxon>Gunneridae</taxon>
        <taxon>Pentapetalae</taxon>
        <taxon>asterids</taxon>
        <taxon>Ericales</taxon>
        <taxon>Ericaceae</taxon>
        <taxon>Ericoideae</taxon>
        <taxon>Rhodoreae</taxon>
        <taxon>Rhododendron</taxon>
    </lineage>
</organism>
<comment type="caution">
    <text evidence="1">The sequence shown here is derived from an EMBL/GenBank/DDBJ whole genome shotgun (WGS) entry which is preliminary data.</text>
</comment>
<accession>A0ACC0MF75</accession>
<proteinExistence type="predicted"/>
<keyword evidence="2" id="KW-1185">Reference proteome</keyword>
<evidence type="ECO:0000313" key="2">
    <source>
        <dbReference type="Proteomes" id="UP001062846"/>
    </source>
</evidence>